<protein>
    <recommendedName>
        <fullName evidence="9">Magnesium transporter MgtE</fullName>
    </recommendedName>
</protein>
<accession>A0A1M5Y339</accession>
<dbReference type="InterPro" id="IPR006668">
    <property type="entry name" value="Mg_transptr_MgtE_intracell_dom"/>
</dbReference>
<dbReference type="PROSITE" id="PS51371">
    <property type="entry name" value="CBS"/>
    <property type="match status" value="2"/>
</dbReference>
<dbReference type="GO" id="GO:0046872">
    <property type="term" value="F:metal ion binding"/>
    <property type="evidence" value="ECO:0007669"/>
    <property type="project" value="UniProtKB-KW"/>
</dbReference>
<evidence type="ECO:0000256" key="3">
    <source>
        <dbReference type="ARBA" id="ARBA00022448"/>
    </source>
</evidence>
<comment type="function">
    <text evidence="9">Acts as a magnesium transporter.</text>
</comment>
<gene>
    <name evidence="11" type="ORF">SAMN02745196_02599</name>
</gene>
<keyword evidence="12" id="KW-1185">Reference proteome</keyword>
<keyword evidence="5 9" id="KW-0460">Magnesium</keyword>
<sequence length="447" mass="49596">MSLDLERNELLERILNGTDEEVSKLVEDLHPVDILDLLHDNQEEFLEVLKKLPDWLIADIVDEEKDEEKYEILKKFSEAKQKKILEEMSSDELTDLVGALDEEESKNILKNMNAEDREDVRQLLTYKPDTAGGIMAKEFLAISENQTIEETLKYLQKEAPEAETAYYIYVVDDNEILKGVVSLRDIVSSKFSTKIADITHENVISVPYDMDQEEVAQKFTKYGFLTMPVVDEDNIILGIITIDDIVDIMQEETTEDIHRLGGLDEEEKVNGSLKDSIKSRLPWLIVNLVTAILAASVVGIFEGTISQVVTLATFMPIVAGMGGNAGTQSLTIVVRGIALGELTGENAKRVFLKELLVGLTTGIVIGAIIAVLGYIWESNVIFGIVIGVAMILNMLVATMSGFIVPVILKKLKVDPALASAVFVTTVTDVLGFFFFLGLATVFLQYLI</sequence>
<dbReference type="Gene3D" id="1.10.357.20">
    <property type="entry name" value="SLC41 divalent cation transporters, integral membrane domain"/>
    <property type="match status" value="1"/>
</dbReference>
<keyword evidence="9" id="KW-1003">Cell membrane</keyword>
<dbReference type="PANTHER" id="PTHR43773">
    <property type="entry name" value="MAGNESIUM TRANSPORTER MGTE"/>
    <property type="match status" value="1"/>
</dbReference>
<evidence type="ECO:0000256" key="8">
    <source>
        <dbReference type="PROSITE-ProRule" id="PRU00703"/>
    </source>
</evidence>
<comment type="subunit">
    <text evidence="9">Homodimer.</text>
</comment>
<dbReference type="SUPFAM" id="SSF158791">
    <property type="entry name" value="MgtE N-terminal domain-like"/>
    <property type="match status" value="1"/>
</dbReference>
<keyword evidence="6 9" id="KW-1133">Transmembrane helix</keyword>
<reference evidence="11 12" key="1">
    <citation type="submission" date="2016-11" db="EMBL/GenBank/DDBJ databases">
        <authorList>
            <person name="Jaros S."/>
            <person name="Januszkiewicz K."/>
            <person name="Wedrychowicz H."/>
        </authorList>
    </citation>
    <scope>NUCLEOTIDE SEQUENCE [LARGE SCALE GENOMIC DNA]</scope>
    <source>
        <strain evidence="11 12">DSM 3089</strain>
    </source>
</reference>
<dbReference type="PANTHER" id="PTHR43773:SF1">
    <property type="entry name" value="MAGNESIUM TRANSPORTER MGTE"/>
    <property type="match status" value="1"/>
</dbReference>
<evidence type="ECO:0000256" key="4">
    <source>
        <dbReference type="ARBA" id="ARBA00022692"/>
    </source>
</evidence>
<evidence type="ECO:0000256" key="2">
    <source>
        <dbReference type="ARBA" id="ARBA00009749"/>
    </source>
</evidence>
<dbReference type="STRING" id="1121306.SAMN02745196_02599"/>
<comment type="similarity">
    <text evidence="2 9">Belongs to the SLC41A transporter family.</text>
</comment>
<organism evidence="11 12">
    <name type="scientific">Clostridium collagenovorans DSM 3089</name>
    <dbReference type="NCBI Taxonomy" id="1121306"/>
    <lineage>
        <taxon>Bacteria</taxon>
        <taxon>Bacillati</taxon>
        <taxon>Bacillota</taxon>
        <taxon>Clostridia</taxon>
        <taxon>Eubacteriales</taxon>
        <taxon>Clostridiaceae</taxon>
        <taxon>Clostridium</taxon>
    </lineage>
</organism>
<dbReference type="SMART" id="SM00116">
    <property type="entry name" value="CBS"/>
    <property type="match status" value="2"/>
</dbReference>
<dbReference type="SUPFAM" id="SSF161093">
    <property type="entry name" value="MgtE membrane domain-like"/>
    <property type="match status" value="1"/>
</dbReference>
<dbReference type="OrthoDB" id="9790355at2"/>
<dbReference type="InterPro" id="IPR046342">
    <property type="entry name" value="CBS_dom_sf"/>
</dbReference>
<dbReference type="AlphaFoldDB" id="A0A1M5Y339"/>
<dbReference type="RefSeq" id="WP_072832443.1">
    <property type="nucleotide sequence ID" value="NZ_FQXP01000011.1"/>
</dbReference>
<dbReference type="GO" id="GO:0005886">
    <property type="term" value="C:plasma membrane"/>
    <property type="evidence" value="ECO:0007669"/>
    <property type="project" value="UniProtKB-SubCell"/>
</dbReference>
<dbReference type="InterPro" id="IPR006667">
    <property type="entry name" value="SLC41_membr_dom"/>
</dbReference>
<dbReference type="SUPFAM" id="SSF54631">
    <property type="entry name" value="CBS-domain pair"/>
    <property type="match status" value="1"/>
</dbReference>
<evidence type="ECO:0000256" key="6">
    <source>
        <dbReference type="ARBA" id="ARBA00022989"/>
    </source>
</evidence>
<proteinExistence type="inferred from homology"/>
<dbReference type="GO" id="GO:0015095">
    <property type="term" value="F:magnesium ion transmembrane transporter activity"/>
    <property type="evidence" value="ECO:0007669"/>
    <property type="project" value="UniProtKB-UniRule"/>
</dbReference>
<comment type="subcellular location">
    <subcellularLocation>
        <location evidence="9">Cell membrane</location>
        <topology evidence="9">Multi-pass membrane protein</topology>
    </subcellularLocation>
    <subcellularLocation>
        <location evidence="1">Membrane</location>
        <topology evidence="1">Multi-pass membrane protein</topology>
    </subcellularLocation>
</comment>
<evidence type="ECO:0000256" key="1">
    <source>
        <dbReference type="ARBA" id="ARBA00004141"/>
    </source>
</evidence>
<dbReference type="EMBL" id="FQXP01000011">
    <property type="protein sequence ID" value="SHI06218.1"/>
    <property type="molecule type" value="Genomic_DNA"/>
</dbReference>
<evidence type="ECO:0000313" key="11">
    <source>
        <dbReference type="EMBL" id="SHI06218.1"/>
    </source>
</evidence>
<name>A0A1M5Y339_9CLOT</name>
<keyword evidence="3 9" id="KW-0813">Transport</keyword>
<keyword evidence="4 9" id="KW-0812">Transmembrane</keyword>
<dbReference type="Pfam" id="PF03448">
    <property type="entry name" value="MgtE_N"/>
    <property type="match status" value="1"/>
</dbReference>
<dbReference type="Gene3D" id="3.10.580.10">
    <property type="entry name" value="CBS-domain"/>
    <property type="match status" value="1"/>
</dbReference>
<feature type="transmembrane region" description="Helical" evidence="9">
    <location>
        <begin position="355"/>
        <end position="375"/>
    </location>
</feature>
<dbReference type="CDD" id="cd04606">
    <property type="entry name" value="CBS_pair_Mg_transporter"/>
    <property type="match status" value="1"/>
</dbReference>
<dbReference type="SMART" id="SM00924">
    <property type="entry name" value="MgtE_N"/>
    <property type="match status" value="1"/>
</dbReference>
<evidence type="ECO:0000256" key="5">
    <source>
        <dbReference type="ARBA" id="ARBA00022842"/>
    </source>
</evidence>
<keyword evidence="9" id="KW-0479">Metal-binding</keyword>
<dbReference type="InterPro" id="IPR006669">
    <property type="entry name" value="MgtE_transporter"/>
</dbReference>
<feature type="transmembrane region" description="Helical" evidence="9">
    <location>
        <begin position="420"/>
        <end position="446"/>
    </location>
</feature>
<dbReference type="Pfam" id="PF01769">
    <property type="entry name" value="MgtE"/>
    <property type="match status" value="1"/>
</dbReference>
<feature type="domain" description="CBS" evidence="10">
    <location>
        <begin position="135"/>
        <end position="197"/>
    </location>
</feature>
<dbReference type="Gene3D" id="1.25.60.10">
    <property type="entry name" value="MgtE N-terminal domain-like"/>
    <property type="match status" value="1"/>
</dbReference>
<evidence type="ECO:0000259" key="10">
    <source>
        <dbReference type="PROSITE" id="PS51371"/>
    </source>
</evidence>
<feature type="transmembrane region" description="Helical" evidence="9">
    <location>
        <begin position="313"/>
        <end position="334"/>
    </location>
</feature>
<evidence type="ECO:0000313" key="12">
    <source>
        <dbReference type="Proteomes" id="UP000184526"/>
    </source>
</evidence>
<dbReference type="InterPro" id="IPR000644">
    <property type="entry name" value="CBS_dom"/>
</dbReference>
<feature type="transmembrane region" description="Helical" evidence="9">
    <location>
        <begin position="281"/>
        <end position="301"/>
    </location>
</feature>
<dbReference type="Proteomes" id="UP000184526">
    <property type="component" value="Unassembled WGS sequence"/>
</dbReference>
<dbReference type="InterPro" id="IPR038076">
    <property type="entry name" value="MgtE_N_sf"/>
</dbReference>
<dbReference type="InterPro" id="IPR036739">
    <property type="entry name" value="SLC41_membr_dom_sf"/>
</dbReference>
<keyword evidence="7 9" id="KW-0472">Membrane</keyword>
<evidence type="ECO:0000256" key="7">
    <source>
        <dbReference type="ARBA" id="ARBA00023136"/>
    </source>
</evidence>
<dbReference type="NCBIfam" id="TIGR00400">
    <property type="entry name" value="mgtE"/>
    <property type="match status" value="1"/>
</dbReference>
<dbReference type="Pfam" id="PF00571">
    <property type="entry name" value="CBS"/>
    <property type="match status" value="2"/>
</dbReference>
<keyword evidence="8" id="KW-0129">CBS domain</keyword>
<feature type="domain" description="CBS" evidence="10">
    <location>
        <begin position="198"/>
        <end position="255"/>
    </location>
</feature>
<evidence type="ECO:0000256" key="9">
    <source>
        <dbReference type="RuleBase" id="RU362011"/>
    </source>
</evidence>
<feature type="transmembrane region" description="Helical" evidence="9">
    <location>
        <begin position="381"/>
        <end position="408"/>
    </location>
</feature>